<evidence type="ECO:0000313" key="11">
    <source>
        <dbReference type="Proteomes" id="UP000492821"/>
    </source>
</evidence>
<protein>
    <submittedName>
        <fullName evidence="12">G_PROTEIN_RECEP_F1_2 domain-containing protein</fullName>
    </submittedName>
</protein>
<dbReference type="WBParaSite" id="Pan_g4375.t1">
    <property type="protein sequence ID" value="Pan_g4375.t1"/>
    <property type="gene ID" value="Pan_g4375"/>
</dbReference>
<evidence type="ECO:0000256" key="9">
    <source>
        <dbReference type="SAM" id="Phobius"/>
    </source>
</evidence>
<keyword evidence="6 8" id="KW-0675">Receptor</keyword>
<sequence length="421" mass="47883">MAYPIDGNVAKNEEQICKIAKEEHTVVVVVGPLSLAAAFFVACGLWARPRWLAFKRIGLSDTQMTSVAMEEITDFDAYLQGLSDDEYVDFIADFLYPTPLEVFFVGIFFILMVIGVVGNCLVVYVVAMNRHMWSSMNLFLTNLAVSDLLVLMFCLPPTVINDITKSFWFSAAFCKAIVFCQNTSVYVSILTLICVSFERWRAVSSPLAIARWRTFHVVIIVWTMASVLSLPEPVTLTIQPHDYLRSNLSIVWGTRCKESWSDDFQQKYQLIQTLVLFILPLILISGLCFHMTVILQRKALQVGRIDILKLTYPTEVGLLPAYGYADLIVGFSFLFIIGERQLRNRKKAIKMLIMVVLIFAISYMPVHIHNLMTSFNYSPPISETNLTLIALRKFIPRFMSYSASSLNPILYNFMSGRFLIQ</sequence>
<dbReference type="PROSITE" id="PS50262">
    <property type="entry name" value="G_PROTEIN_RECEP_F1_2"/>
    <property type="match status" value="1"/>
</dbReference>
<comment type="similarity">
    <text evidence="8">Belongs to the G-protein coupled receptor 1 family.</text>
</comment>
<reference evidence="12" key="2">
    <citation type="submission" date="2020-10" db="UniProtKB">
        <authorList>
            <consortium name="WormBaseParasite"/>
        </authorList>
    </citation>
    <scope>IDENTIFICATION</scope>
</reference>
<reference evidence="11" key="1">
    <citation type="journal article" date="2013" name="Genetics">
        <title>The draft genome and transcriptome of Panagrellus redivivus are shaped by the harsh demands of a free-living lifestyle.</title>
        <authorList>
            <person name="Srinivasan J."/>
            <person name="Dillman A.R."/>
            <person name="Macchietto M.G."/>
            <person name="Heikkinen L."/>
            <person name="Lakso M."/>
            <person name="Fracchia K.M."/>
            <person name="Antoshechkin I."/>
            <person name="Mortazavi A."/>
            <person name="Wong G."/>
            <person name="Sternberg P.W."/>
        </authorList>
    </citation>
    <scope>NUCLEOTIDE SEQUENCE [LARGE SCALE GENOMIC DNA]</scope>
    <source>
        <strain evidence="11">MT8872</strain>
    </source>
</reference>
<accession>A0A7E4VWV1</accession>
<evidence type="ECO:0000256" key="6">
    <source>
        <dbReference type="ARBA" id="ARBA00023170"/>
    </source>
</evidence>
<dbReference type="PRINTS" id="PR00237">
    <property type="entry name" value="GPCRRHODOPSN"/>
</dbReference>
<proteinExistence type="inferred from homology"/>
<evidence type="ECO:0000256" key="8">
    <source>
        <dbReference type="RuleBase" id="RU000688"/>
    </source>
</evidence>
<feature type="transmembrane region" description="Helical" evidence="9">
    <location>
        <begin position="274"/>
        <end position="296"/>
    </location>
</feature>
<evidence type="ECO:0000256" key="5">
    <source>
        <dbReference type="ARBA" id="ARBA00023136"/>
    </source>
</evidence>
<keyword evidence="7 8" id="KW-0807">Transducer</keyword>
<keyword evidence="2 8" id="KW-0812">Transmembrane</keyword>
<dbReference type="Pfam" id="PF00001">
    <property type="entry name" value="7tm_1"/>
    <property type="match status" value="1"/>
</dbReference>
<dbReference type="GO" id="GO:0005886">
    <property type="term" value="C:plasma membrane"/>
    <property type="evidence" value="ECO:0007669"/>
    <property type="project" value="TreeGrafter"/>
</dbReference>
<evidence type="ECO:0000256" key="2">
    <source>
        <dbReference type="ARBA" id="ARBA00022692"/>
    </source>
</evidence>
<dbReference type="AlphaFoldDB" id="A0A7E4VWV1"/>
<evidence type="ECO:0000256" key="4">
    <source>
        <dbReference type="ARBA" id="ARBA00023040"/>
    </source>
</evidence>
<evidence type="ECO:0000259" key="10">
    <source>
        <dbReference type="PROSITE" id="PS50262"/>
    </source>
</evidence>
<dbReference type="PANTHER" id="PTHR45695">
    <property type="entry name" value="LEUCOKININ RECEPTOR-RELATED"/>
    <property type="match status" value="1"/>
</dbReference>
<evidence type="ECO:0000256" key="7">
    <source>
        <dbReference type="ARBA" id="ARBA00023224"/>
    </source>
</evidence>
<dbReference type="InterPro" id="IPR000276">
    <property type="entry name" value="GPCR_Rhodpsn"/>
</dbReference>
<feature type="transmembrane region" description="Helical" evidence="9">
    <location>
        <begin position="349"/>
        <end position="368"/>
    </location>
</feature>
<dbReference type="PANTHER" id="PTHR45695:SF15">
    <property type="entry name" value="OPSIN RH2"/>
    <property type="match status" value="1"/>
</dbReference>
<feature type="domain" description="G-protein coupled receptors family 1 profile" evidence="10">
    <location>
        <begin position="118"/>
        <end position="411"/>
    </location>
</feature>
<feature type="transmembrane region" description="Helical" evidence="9">
    <location>
        <begin position="102"/>
        <end position="127"/>
    </location>
</feature>
<name>A0A7E4VWV1_PANRE</name>
<keyword evidence="5 9" id="KW-0472">Membrane</keyword>
<feature type="transmembrane region" description="Helical" evidence="9">
    <location>
        <begin position="26"/>
        <end position="47"/>
    </location>
</feature>
<keyword evidence="4 8" id="KW-0297">G-protein coupled receptor</keyword>
<feature type="transmembrane region" description="Helical" evidence="9">
    <location>
        <begin position="166"/>
        <end position="195"/>
    </location>
</feature>
<dbReference type="GO" id="GO:0004930">
    <property type="term" value="F:G protein-coupled receptor activity"/>
    <property type="evidence" value="ECO:0007669"/>
    <property type="project" value="UniProtKB-KW"/>
</dbReference>
<comment type="subcellular location">
    <subcellularLocation>
        <location evidence="1">Membrane</location>
        <topology evidence="1">Multi-pass membrane protein</topology>
    </subcellularLocation>
</comment>
<organism evidence="11 12">
    <name type="scientific">Panagrellus redivivus</name>
    <name type="common">Microworm</name>
    <dbReference type="NCBI Taxonomy" id="6233"/>
    <lineage>
        <taxon>Eukaryota</taxon>
        <taxon>Metazoa</taxon>
        <taxon>Ecdysozoa</taxon>
        <taxon>Nematoda</taxon>
        <taxon>Chromadorea</taxon>
        <taxon>Rhabditida</taxon>
        <taxon>Tylenchina</taxon>
        <taxon>Panagrolaimomorpha</taxon>
        <taxon>Panagrolaimoidea</taxon>
        <taxon>Panagrolaimidae</taxon>
        <taxon>Panagrellus</taxon>
    </lineage>
</organism>
<evidence type="ECO:0000313" key="12">
    <source>
        <dbReference type="WBParaSite" id="Pan_g4375.t1"/>
    </source>
</evidence>
<keyword evidence="3 9" id="KW-1133">Transmembrane helix</keyword>
<evidence type="ECO:0000256" key="3">
    <source>
        <dbReference type="ARBA" id="ARBA00022989"/>
    </source>
</evidence>
<dbReference type="InterPro" id="IPR017452">
    <property type="entry name" value="GPCR_Rhodpsn_7TM"/>
</dbReference>
<dbReference type="PROSITE" id="PS00237">
    <property type="entry name" value="G_PROTEIN_RECEP_F1_1"/>
    <property type="match status" value="1"/>
</dbReference>
<feature type="transmembrane region" description="Helical" evidence="9">
    <location>
        <begin position="139"/>
        <end position="160"/>
    </location>
</feature>
<feature type="transmembrane region" description="Helical" evidence="9">
    <location>
        <begin position="316"/>
        <end position="337"/>
    </location>
</feature>
<evidence type="ECO:0000256" key="1">
    <source>
        <dbReference type="ARBA" id="ARBA00004141"/>
    </source>
</evidence>
<dbReference type="Gene3D" id="1.20.1070.10">
    <property type="entry name" value="Rhodopsin 7-helix transmembrane proteins"/>
    <property type="match status" value="1"/>
</dbReference>
<dbReference type="SUPFAM" id="SSF81321">
    <property type="entry name" value="Family A G protein-coupled receptor-like"/>
    <property type="match status" value="1"/>
</dbReference>
<dbReference type="Proteomes" id="UP000492821">
    <property type="component" value="Unassembled WGS sequence"/>
</dbReference>
<keyword evidence="11" id="KW-1185">Reference proteome</keyword>